<keyword evidence="6" id="KW-1185">Reference proteome</keyword>
<sequence length="170" mass="19121">MSALWQSHAPEGYVCPFCELLAGKIESPDNLCALTDFIYADDKVAAIMACDGFGNHGGHVMIIPTKHLESLYDLDDDTAAAAMVLSRRMTLAMKIAWNPDGTSVRQHNEPAGNQHVWHYHMHVFPRYFGDDLYKQLRHRVPVEVRAQKAEELRAALAQLDEYDDAARLTP</sequence>
<gene>
    <name evidence="5" type="ORF">BKA12_000054</name>
</gene>
<accession>A0A7W9DA09</accession>
<evidence type="ECO:0000256" key="1">
    <source>
        <dbReference type="PIRSR" id="PIRSR601310-1"/>
    </source>
</evidence>
<comment type="caution">
    <text evidence="5">The sequence shown here is derived from an EMBL/GenBank/DDBJ whole genome shotgun (WGS) entry which is preliminary data.</text>
</comment>
<dbReference type="GO" id="GO:0009117">
    <property type="term" value="P:nucleotide metabolic process"/>
    <property type="evidence" value="ECO:0007669"/>
    <property type="project" value="TreeGrafter"/>
</dbReference>
<dbReference type="PROSITE" id="PS51084">
    <property type="entry name" value="HIT_2"/>
    <property type="match status" value="1"/>
</dbReference>
<dbReference type="PANTHER" id="PTHR46648">
    <property type="entry name" value="HIT FAMILY PROTEIN 1"/>
    <property type="match status" value="1"/>
</dbReference>
<dbReference type="InterPro" id="IPR036265">
    <property type="entry name" value="HIT-like_sf"/>
</dbReference>
<evidence type="ECO:0000256" key="2">
    <source>
        <dbReference type="PIRSR" id="PIRSR601310-3"/>
    </source>
</evidence>
<reference evidence="5 6" key="1">
    <citation type="submission" date="2020-08" db="EMBL/GenBank/DDBJ databases">
        <title>Sequencing the genomes of 1000 actinobacteria strains.</title>
        <authorList>
            <person name="Klenk H.-P."/>
        </authorList>
    </citation>
    <scope>NUCLEOTIDE SEQUENCE [LARGE SCALE GENOMIC DNA]</scope>
    <source>
        <strain evidence="5 6">DSM 23694</strain>
    </source>
</reference>
<feature type="short sequence motif" description="Histidine triad motif" evidence="2 3">
    <location>
        <begin position="118"/>
        <end position="122"/>
    </location>
</feature>
<dbReference type="Pfam" id="PF01230">
    <property type="entry name" value="HIT"/>
    <property type="match status" value="1"/>
</dbReference>
<dbReference type="PANTHER" id="PTHR46648:SF1">
    <property type="entry name" value="ADENOSINE 5'-MONOPHOSPHORAMIDASE HNT1"/>
    <property type="match status" value="1"/>
</dbReference>
<evidence type="ECO:0000256" key="3">
    <source>
        <dbReference type="PROSITE-ProRule" id="PRU00464"/>
    </source>
</evidence>
<evidence type="ECO:0000313" key="6">
    <source>
        <dbReference type="Proteomes" id="UP000523863"/>
    </source>
</evidence>
<dbReference type="Proteomes" id="UP000523863">
    <property type="component" value="Unassembled WGS sequence"/>
</dbReference>
<dbReference type="AlphaFoldDB" id="A0A7W9DA09"/>
<name>A0A7W9DA09_9MICC</name>
<dbReference type="InterPro" id="IPR001310">
    <property type="entry name" value="Histidine_triad_HIT"/>
</dbReference>
<feature type="active site" description="Tele-AMP-histidine intermediate" evidence="1">
    <location>
        <position position="120"/>
    </location>
</feature>
<protein>
    <submittedName>
        <fullName evidence="5">Histidine triad (HIT) family protein</fullName>
    </submittedName>
</protein>
<dbReference type="GO" id="GO:0003824">
    <property type="term" value="F:catalytic activity"/>
    <property type="evidence" value="ECO:0007669"/>
    <property type="project" value="InterPro"/>
</dbReference>
<dbReference type="Gene3D" id="3.30.428.10">
    <property type="entry name" value="HIT-like"/>
    <property type="match status" value="1"/>
</dbReference>
<dbReference type="SUPFAM" id="SSF54197">
    <property type="entry name" value="HIT-like"/>
    <property type="match status" value="1"/>
</dbReference>
<dbReference type="EMBL" id="JACHBL010000001">
    <property type="protein sequence ID" value="MBB5596974.1"/>
    <property type="molecule type" value="Genomic_DNA"/>
</dbReference>
<evidence type="ECO:0000259" key="4">
    <source>
        <dbReference type="PROSITE" id="PS51084"/>
    </source>
</evidence>
<evidence type="ECO:0000313" key="5">
    <source>
        <dbReference type="EMBL" id="MBB5596974.1"/>
    </source>
</evidence>
<organism evidence="5 6">
    <name type="scientific">Neomicrococcus lactis</name>
    <dbReference type="NCBI Taxonomy" id="732241"/>
    <lineage>
        <taxon>Bacteria</taxon>
        <taxon>Bacillati</taxon>
        <taxon>Actinomycetota</taxon>
        <taxon>Actinomycetes</taxon>
        <taxon>Micrococcales</taxon>
        <taxon>Micrococcaceae</taxon>
        <taxon>Neomicrococcus</taxon>
    </lineage>
</organism>
<feature type="domain" description="HIT" evidence="4">
    <location>
        <begin position="16"/>
        <end position="133"/>
    </location>
</feature>
<proteinExistence type="predicted"/>
<dbReference type="InterPro" id="IPR011146">
    <property type="entry name" value="HIT-like"/>
</dbReference>
<dbReference type="RefSeq" id="WP_183639766.1">
    <property type="nucleotide sequence ID" value="NZ_JACHBL010000001.1"/>
</dbReference>